<comment type="similarity">
    <text evidence="1">Belongs to the isochorismatase family.</text>
</comment>
<feature type="domain" description="Isochorismatase-like" evidence="3">
    <location>
        <begin position="39"/>
        <end position="205"/>
    </location>
</feature>
<sequence>MDIQKMDLAGSFADAAQRIQGQLAALPSAALDDFDPQETVLAVIDMNNGFAKGGALYSPYVEAIIPAVRALTTRCREKNILSVLYTDCHGPQSPEFASFPPHCVRGSGEEQIIDELRDIEGVQIVEKASTNGFYNWYIKELLDTYEIKKLIVCGCVTDICVYQFCQAVKTYCTQNDRELAVVVPLDCVDTYDIPGVHGRDFANAAACASLLAGGITLVRHID</sequence>
<dbReference type="PANTHER" id="PTHR43540">
    <property type="entry name" value="PEROXYUREIDOACRYLATE/UREIDOACRYLATE AMIDOHYDROLASE-RELATED"/>
    <property type="match status" value="1"/>
</dbReference>
<accession>A0A1C6JVI3</accession>
<proteinExistence type="inferred from homology"/>
<dbReference type="InterPro" id="IPR050272">
    <property type="entry name" value="Isochorismatase-like_hydrls"/>
</dbReference>
<evidence type="ECO:0000313" key="4">
    <source>
        <dbReference type="EMBL" id="SCJ86013.1"/>
    </source>
</evidence>
<dbReference type="Gene3D" id="3.40.50.850">
    <property type="entry name" value="Isochorismatase-like"/>
    <property type="match status" value="1"/>
</dbReference>
<gene>
    <name evidence="4" type="primary">rutB_1</name>
    <name evidence="4" type="ORF">SAMEA3545359_02315</name>
</gene>
<dbReference type="EMBL" id="FMHG01000002">
    <property type="protein sequence ID" value="SCJ86013.1"/>
    <property type="molecule type" value="Genomic_DNA"/>
</dbReference>
<organism evidence="4">
    <name type="scientific">uncultured Anaerotruncus sp</name>
    <dbReference type="NCBI Taxonomy" id="905011"/>
    <lineage>
        <taxon>Bacteria</taxon>
        <taxon>Bacillati</taxon>
        <taxon>Bacillota</taxon>
        <taxon>Clostridia</taxon>
        <taxon>Eubacteriales</taxon>
        <taxon>Oscillospiraceae</taxon>
        <taxon>Anaerotruncus</taxon>
        <taxon>environmental samples</taxon>
    </lineage>
</organism>
<keyword evidence="2 4" id="KW-0378">Hydrolase</keyword>
<evidence type="ECO:0000256" key="2">
    <source>
        <dbReference type="ARBA" id="ARBA00022801"/>
    </source>
</evidence>
<dbReference type="SUPFAM" id="SSF52499">
    <property type="entry name" value="Isochorismatase-like hydrolases"/>
    <property type="match status" value="1"/>
</dbReference>
<name>A0A1C6JVI3_9FIRM</name>
<dbReference type="CDD" id="cd00431">
    <property type="entry name" value="cysteine_hydrolases"/>
    <property type="match status" value="1"/>
</dbReference>
<evidence type="ECO:0000259" key="3">
    <source>
        <dbReference type="Pfam" id="PF00857"/>
    </source>
</evidence>
<dbReference type="InterPro" id="IPR036380">
    <property type="entry name" value="Isochorismatase-like_sf"/>
</dbReference>
<dbReference type="GO" id="GO:0016787">
    <property type="term" value="F:hydrolase activity"/>
    <property type="evidence" value="ECO:0007669"/>
    <property type="project" value="UniProtKB-KW"/>
</dbReference>
<dbReference type="EC" id="3.5.1.-" evidence="4"/>
<dbReference type="Pfam" id="PF00857">
    <property type="entry name" value="Isochorismatase"/>
    <property type="match status" value="1"/>
</dbReference>
<protein>
    <submittedName>
        <fullName evidence="4">Peroxyureidoacrylate/ureidoacrylate amidohydrolase RutB</fullName>
        <ecNumber evidence="4">3.5.1.-</ecNumber>
    </submittedName>
</protein>
<dbReference type="InterPro" id="IPR000868">
    <property type="entry name" value="Isochorismatase-like_dom"/>
</dbReference>
<dbReference type="AlphaFoldDB" id="A0A1C6JVI3"/>
<reference evidence="4" key="1">
    <citation type="submission" date="2015-09" db="EMBL/GenBank/DDBJ databases">
        <authorList>
            <consortium name="Pathogen Informatics"/>
        </authorList>
    </citation>
    <scope>NUCLEOTIDE SEQUENCE</scope>
    <source>
        <strain evidence="4">2789STDY5834896</strain>
    </source>
</reference>
<evidence type="ECO:0000256" key="1">
    <source>
        <dbReference type="ARBA" id="ARBA00006336"/>
    </source>
</evidence>
<dbReference type="PANTHER" id="PTHR43540:SF6">
    <property type="entry name" value="ISOCHORISMATASE-LIKE DOMAIN-CONTAINING PROTEIN"/>
    <property type="match status" value="1"/>
</dbReference>